<proteinExistence type="predicted"/>
<evidence type="ECO:0000313" key="3">
    <source>
        <dbReference type="Proteomes" id="UP000800093"/>
    </source>
</evidence>
<reference evidence="3" key="1">
    <citation type="journal article" date="2020" name="Stud. Mycol.">
        <title>101 Dothideomycetes genomes: A test case for predicting lifestyles and emergence of pathogens.</title>
        <authorList>
            <person name="Haridas S."/>
            <person name="Albert R."/>
            <person name="Binder M."/>
            <person name="Bloem J."/>
            <person name="LaButti K."/>
            <person name="Salamov A."/>
            <person name="Andreopoulos B."/>
            <person name="Baker S."/>
            <person name="Barry K."/>
            <person name="Bills G."/>
            <person name="Bluhm B."/>
            <person name="Cannon C."/>
            <person name="Castanera R."/>
            <person name="Culley D."/>
            <person name="Daum C."/>
            <person name="Ezra D."/>
            <person name="Gonzalez J."/>
            <person name="Henrissat B."/>
            <person name="Kuo A."/>
            <person name="Liang C."/>
            <person name="Lipzen A."/>
            <person name="Lutzoni F."/>
            <person name="Magnuson J."/>
            <person name="Mondo S."/>
            <person name="Nolan M."/>
            <person name="Ohm R."/>
            <person name="Pangilinan J."/>
            <person name="Park H.-J."/>
            <person name="Ramirez L."/>
            <person name="Alfaro M."/>
            <person name="Sun H."/>
            <person name="Tritt A."/>
            <person name="Yoshinaga Y."/>
            <person name="Zwiers L.-H."/>
            <person name="Turgeon B."/>
            <person name="Goodwin S."/>
            <person name="Spatafora J."/>
            <person name="Crous P."/>
            <person name="Grigoriev I."/>
        </authorList>
    </citation>
    <scope>NUCLEOTIDE SEQUENCE [LARGE SCALE GENOMIC DNA]</scope>
    <source>
        <strain evidence="3">CBS 304.66</strain>
    </source>
</reference>
<organism evidence="2 3">
    <name type="scientific">Lojkania enalia</name>
    <dbReference type="NCBI Taxonomy" id="147567"/>
    <lineage>
        <taxon>Eukaryota</taxon>
        <taxon>Fungi</taxon>
        <taxon>Dikarya</taxon>
        <taxon>Ascomycota</taxon>
        <taxon>Pezizomycotina</taxon>
        <taxon>Dothideomycetes</taxon>
        <taxon>Pleosporomycetidae</taxon>
        <taxon>Pleosporales</taxon>
        <taxon>Pleosporales incertae sedis</taxon>
        <taxon>Lojkania</taxon>
    </lineage>
</organism>
<keyword evidence="1" id="KW-0812">Transmembrane</keyword>
<gene>
    <name evidence="2" type="ORF">CC78DRAFT_617631</name>
</gene>
<name>A0A9P4K789_9PLEO</name>
<dbReference type="AlphaFoldDB" id="A0A9P4K789"/>
<keyword evidence="3" id="KW-1185">Reference proteome</keyword>
<sequence>MRSQYALSILVTSVITKPSVHIVASSRIAHRGTPRHVAARAIQCLLDTFYWSSLVSEIIAAAVLFFPAFGQSGLFVSSASVVSAVDRECMVASLTILCVADANVDRMRTDPDPELAKISRELYRFTSESLATELQWSKCTSGRPWSRKVICSLGMLLLLMLMLMLNFRGTVPMVKNAQGPYQ</sequence>
<accession>A0A9P4K789</accession>
<feature type="transmembrane region" description="Helical" evidence="1">
    <location>
        <begin position="149"/>
        <end position="167"/>
    </location>
</feature>
<dbReference type="Proteomes" id="UP000800093">
    <property type="component" value="Unassembled WGS sequence"/>
</dbReference>
<keyword evidence="1" id="KW-0472">Membrane</keyword>
<keyword evidence="1" id="KW-1133">Transmembrane helix</keyword>
<evidence type="ECO:0000256" key="1">
    <source>
        <dbReference type="SAM" id="Phobius"/>
    </source>
</evidence>
<protein>
    <submittedName>
        <fullName evidence="2">Uncharacterized protein</fullName>
    </submittedName>
</protein>
<dbReference type="EMBL" id="ML986626">
    <property type="protein sequence ID" value="KAF2263371.1"/>
    <property type="molecule type" value="Genomic_DNA"/>
</dbReference>
<comment type="caution">
    <text evidence="2">The sequence shown here is derived from an EMBL/GenBank/DDBJ whole genome shotgun (WGS) entry which is preliminary data.</text>
</comment>
<evidence type="ECO:0000313" key="2">
    <source>
        <dbReference type="EMBL" id="KAF2263371.1"/>
    </source>
</evidence>